<proteinExistence type="predicted"/>
<feature type="transmembrane region" description="Helical" evidence="6">
    <location>
        <begin position="209"/>
        <end position="226"/>
    </location>
</feature>
<accession>A0A2K3MXI9</accession>
<sequence length="718" mass="79948">MADPTPLLSQANNTPCDTTTQTNEQHHLPSLGSTIEKCIGEINWSQFLQAVLISFVWIFDAQQTFITVFTDAMPSWHCTGEYKNLNQISDVRSNLQLGPTIKIQNDCYSATSFNDMCNLPKGSWAWDGPAQTSMISEWALECENSIITGLPASMFFMGCLVGGLLLSTLADSSSLGRKNMLFYSTLLMALSSFLTTFSPNIWIYSSLKFITGFGRATIGTSSLVLASELVGKRWRGKISVIGFFCFTIGFLSLPAIAYVNKDSSWRNLYLMTSVPTLFYCMLVKIFVQESPRWLLVRGQKEEAIATLKYITSITQSNLNLAINNMSSNEEENNLNVDLFYALKILMQKKWSSRRLLFVMAIGFGVGVVYYGMPLGLGNLSFNLYLSVTFNALSELPSSLVIFLFIDKFRRRIALLVFCIISGVFSVMSTMEGEIWSKMQIWFELISFFSACTSFGIYLIFTTELFPTCVRNSALSMARLAVVFGGVFSPLLVGAGREYAFLCYGVFGLAIGFSGVFGVFLPETKGRALCDTMDEEENKGKLSWYNIEENDPVSVSHLQFADDTLLLGVKSWANVRALRAVLVLFETMSGLKVNFNKSMLVGVNIPDSWLSEVASALCCKVGKIPFLYLGLPIGGDSGPRYGVEGGRLRDGGRRGPLWWREIVSIKGGGDPWMNETPLCERFGRLFALSETKSRTVAEMFSLRWGIDGAAWVWLRKLRA</sequence>
<dbReference type="PROSITE" id="PS50850">
    <property type="entry name" value="MFS"/>
    <property type="match status" value="1"/>
</dbReference>
<feature type="transmembrane region" description="Helical" evidence="6">
    <location>
        <begin position="412"/>
        <end position="428"/>
    </location>
</feature>
<organism evidence="8 9">
    <name type="scientific">Trifolium pratense</name>
    <name type="common">Red clover</name>
    <dbReference type="NCBI Taxonomy" id="57577"/>
    <lineage>
        <taxon>Eukaryota</taxon>
        <taxon>Viridiplantae</taxon>
        <taxon>Streptophyta</taxon>
        <taxon>Embryophyta</taxon>
        <taxon>Tracheophyta</taxon>
        <taxon>Spermatophyta</taxon>
        <taxon>Magnoliopsida</taxon>
        <taxon>eudicotyledons</taxon>
        <taxon>Gunneridae</taxon>
        <taxon>Pentapetalae</taxon>
        <taxon>rosids</taxon>
        <taxon>fabids</taxon>
        <taxon>Fabales</taxon>
        <taxon>Fabaceae</taxon>
        <taxon>Papilionoideae</taxon>
        <taxon>50 kb inversion clade</taxon>
        <taxon>NPAAA clade</taxon>
        <taxon>Hologalegina</taxon>
        <taxon>IRL clade</taxon>
        <taxon>Trifolieae</taxon>
        <taxon>Trifolium</taxon>
    </lineage>
</organism>
<dbReference type="GO" id="GO:0022857">
    <property type="term" value="F:transmembrane transporter activity"/>
    <property type="evidence" value="ECO:0007669"/>
    <property type="project" value="InterPro"/>
</dbReference>
<feature type="transmembrane region" description="Helical" evidence="6">
    <location>
        <begin position="440"/>
        <end position="460"/>
    </location>
</feature>
<dbReference type="SUPFAM" id="SSF103473">
    <property type="entry name" value="MFS general substrate transporter"/>
    <property type="match status" value="1"/>
</dbReference>
<feature type="transmembrane region" description="Helical" evidence="6">
    <location>
        <begin position="150"/>
        <end position="169"/>
    </location>
</feature>
<evidence type="ECO:0000256" key="1">
    <source>
        <dbReference type="ARBA" id="ARBA00004141"/>
    </source>
</evidence>
<dbReference type="EMBL" id="ASHM01013511">
    <property type="protein sequence ID" value="PNX95476.1"/>
    <property type="molecule type" value="Genomic_DNA"/>
</dbReference>
<protein>
    <submittedName>
        <fullName evidence="8">Organic cation/carnitine transporter</fullName>
    </submittedName>
</protein>
<dbReference type="Gene3D" id="1.20.1250.20">
    <property type="entry name" value="MFS general substrate transporter like domains"/>
    <property type="match status" value="1"/>
</dbReference>
<name>A0A2K3MXI9_TRIPR</name>
<keyword evidence="4 6" id="KW-0472">Membrane</keyword>
<feature type="transmembrane region" description="Helical" evidence="6">
    <location>
        <begin position="472"/>
        <end position="492"/>
    </location>
</feature>
<dbReference type="GO" id="GO:0016020">
    <property type="term" value="C:membrane"/>
    <property type="evidence" value="ECO:0007669"/>
    <property type="project" value="UniProtKB-SubCell"/>
</dbReference>
<gene>
    <name evidence="8" type="ORF">L195_g018668</name>
</gene>
<feature type="transmembrane region" description="Helical" evidence="6">
    <location>
        <begin position="384"/>
        <end position="405"/>
    </location>
</feature>
<dbReference type="STRING" id="57577.A0A2K3MXI9"/>
<evidence type="ECO:0000259" key="7">
    <source>
        <dbReference type="PROSITE" id="PS50850"/>
    </source>
</evidence>
<keyword evidence="3 6" id="KW-1133">Transmembrane helix</keyword>
<feature type="transmembrane region" description="Helical" evidence="6">
    <location>
        <begin position="181"/>
        <end position="203"/>
    </location>
</feature>
<dbReference type="InterPro" id="IPR005828">
    <property type="entry name" value="MFS_sugar_transport-like"/>
</dbReference>
<evidence type="ECO:0000256" key="5">
    <source>
        <dbReference type="SAM" id="MobiDB-lite"/>
    </source>
</evidence>
<feature type="transmembrane region" description="Helical" evidence="6">
    <location>
        <begin position="268"/>
        <end position="287"/>
    </location>
</feature>
<evidence type="ECO:0000313" key="9">
    <source>
        <dbReference type="Proteomes" id="UP000236291"/>
    </source>
</evidence>
<feature type="compositionally biased region" description="Polar residues" evidence="5">
    <location>
        <begin position="7"/>
        <end position="23"/>
    </location>
</feature>
<dbReference type="Pfam" id="PF00083">
    <property type="entry name" value="Sugar_tr"/>
    <property type="match status" value="1"/>
</dbReference>
<dbReference type="PANTHER" id="PTHR24064">
    <property type="entry name" value="SOLUTE CARRIER FAMILY 22 MEMBER"/>
    <property type="match status" value="1"/>
</dbReference>
<evidence type="ECO:0000256" key="4">
    <source>
        <dbReference type="ARBA" id="ARBA00023136"/>
    </source>
</evidence>
<feature type="transmembrane region" description="Helical" evidence="6">
    <location>
        <begin position="355"/>
        <end position="372"/>
    </location>
</feature>
<evidence type="ECO:0000256" key="2">
    <source>
        <dbReference type="ARBA" id="ARBA00022692"/>
    </source>
</evidence>
<dbReference type="ExpressionAtlas" id="A0A2K3MXI9">
    <property type="expression patterns" value="baseline"/>
</dbReference>
<dbReference type="Proteomes" id="UP000236291">
    <property type="component" value="Unassembled WGS sequence"/>
</dbReference>
<comment type="subcellular location">
    <subcellularLocation>
        <location evidence="1">Membrane</location>
        <topology evidence="1">Multi-pass membrane protein</topology>
    </subcellularLocation>
</comment>
<feature type="region of interest" description="Disordered" evidence="5">
    <location>
        <begin position="1"/>
        <end position="25"/>
    </location>
</feature>
<reference evidence="8 9" key="2">
    <citation type="journal article" date="2017" name="Front. Plant Sci.">
        <title>Gene Classification and Mining of Molecular Markers Useful in Red Clover (Trifolium pratense) Breeding.</title>
        <authorList>
            <person name="Istvanek J."/>
            <person name="Dluhosova J."/>
            <person name="Dluhos P."/>
            <person name="Patkova L."/>
            <person name="Nedelnik J."/>
            <person name="Repkova J."/>
        </authorList>
    </citation>
    <scope>NUCLEOTIDE SEQUENCE [LARGE SCALE GENOMIC DNA]</scope>
    <source>
        <strain evidence="9">cv. Tatra</strain>
        <tissue evidence="8">Young leaves</tissue>
    </source>
</reference>
<evidence type="ECO:0000256" key="6">
    <source>
        <dbReference type="SAM" id="Phobius"/>
    </source>
</evidence>
<evidence type="ECO:0000313" key="8">
    <source>
        <dbReference type="EMBL" id="PNX95476.1"/>
    </source>
</evidence>
<feature type="transmembrane region" description="Helical" evidence="6">
    <location>
        <begin position="238"/>
        <end position="256"/>
    </location>
</feature>
<comment type="caution">
    <text evidence="8">The sequence shown here is derived from an EMBL/GenBank/DDBJ whole genome shotgun (WGS) entry which is preliminary data.</text>
</comment>
<reference evidence="8 9" key="1">
    <citation type="journal article" date="2014" name="Am. J. Bot.">
        <title>Genome assembly and annotation for red clover (Trifolium pratense; Fabaceae).</title>
        <authorList>
            <person name="Istvanek J."/>
            <person name="Jaros M."/>
            <person name="Krenek A."/>
            <person name="Repkova J."/>
        </authorList>
    </citation>
    <scope>NUCLEOTIDE SEQUENCE [LARGE SCALE GENOMIC DNA]</scope>
    <source>
        <strain evidence="9">cv. Tatra</strain>
        <tissue evidence="8">Young leaves</tissue>
    </source>
</reference>
<feature type="transmembrane region" description="Helical" evidence="6">
    <location>
        <begin position="498"/>
        <end position="520"/>
    </location>
</feature>
<evidence type="ECO:0000256" key="3">
    <source>
        <dbReference type="ARBA" id="ARBA00022989"/>
    </source>
</evidence>
<feature type="domain" description="Major facilitator superfamily (MFS) profile" evidence="7">
    <location>
        <begin position="46"/>
        <end position="525"/>
    </location>
</feature>
<dbReference type="InterPro" id="IPR036259">
    <property type="entry name" value="MFS_trans_sf"/>
</dbReference>
<keyword evidence="2 6" id="KW-0812">Transmembrane</keyword>
<dbReference type="AlphaFoldDB" id="A0A2K3MXI9"/>
<dbReference type="InterPro" id="IPR020846">
    <property type="entry name" value="MFS_dom"/>
</dbReference>